<dbReference type="SUPFAM" id="SSF110916">
    <property type="entry name" value="Peptidyl-tRNA hydrolase domain-like"/>
    <property type="match status" value="1"/>
</dbReference>
<evidence type="ECO:0000259" key="1">
    <source>
        <dbReference type="Pfam" id="PF00472"/>
    </source>
</evidence>
<accession>A0ABR9T512</accession>
<comment type="caution">
    <text evidence="2">The sequence shown here is derived from an EMBL/GenBank/DDBJ whole genome shotgun (WGS) entry which is preliminary data.</text>
</comment>
<keyword evidence="2" id="KW-0378">Hydrolase</keyword>
<protein>
    <submittedName>
        <fullName evidence="2">Aminoacyl-tRNA hydrolase</fullName>
    </submittedName>
</protein>
<organism evidence="2 3">
    <name type="scientific">Sphingobacterium pedocola</name>
    <dbReference type="NCBI Taxonomy" id="2082722"/>
    <lineage>
        <taxon>Bacteria</taxon>
        <taxon>Pseudomonadati</taxon>
        <taxon>Bacteroidota</taxon>
        <taxon>Sphingobacteriia</taxon>
        <taxon>Sphingobacteriales</taxon>
        <taxon>Sphingobacteriaceae</taxon>
        <taxon>Sphingobacterium</taxon>
    </lineage>
</organism>
<reference evidence="2 3" key="1">
    <citation type="submission" date="2018-02" db="EMBL/GenBank/DDBJ databases">
        <title>Sphingobacterium KA21.</title>
        <authorList>
            <person name="Vasarhelyi B.M."/>
            <person name="Deshmukh S."/>
            <person name="Balint B."/>
            <person name="Kukolya J."/>
        </authorList>
    </citation>
    <scope>NUCLEOTIDE SEQUENCE [LARGE SCALE GENOMIC DNA]</scope>
    <source>
        <strain evidence="2 3">Ka21</strain>
    </source>
</reference>
<dbReference type="Proteomes" id="UP000618319">
    <property type="component" value="Unassembled WGS sequence"/>
</dbReference>
<proteinExistence type="predicted"/>
<evidence type="ECO:0000313" key="3">
    <source>
        <dbReference type="Proteomes" id="UP000618319"/>
    </source>
</evidence>
<name>A0ABR9T512_9SPHI</name>
<dbReference type="EMBL" id="PSKQ01000017">
    <property type="protein sequence ID" value="MBE8720169.1"/>
    <property type="molecule type" value="Genomic_DNA"/>
</dbReference>
<feature type="domain" description="Prokaryotic-type class I peptide chain release factors" evidence="1">
    <location>
        <begin position="9"/>
        <end position="125"/>
    </location>
</feature>
<keyword evidence="3" id="KW-1185">Reference proteome</keyword>
<dbReference type="Gene3D" id="3.30.160.20">
    <property type="match status" value="1"/>
</dbReference>
<dbReference type="NCBIfam" id="NF006718">
    <property type="entry name" value="PRK09256.1"/>
    <property type="match status" value="1"/>
</dbReference>
<evidence type="ECO:0000313" key="2">
    <source>
        <dbReference type="EMBL" id="MBE8720169.1"/>
    </source>
</evidence>
<dbReference type="PANTHER" id="PTHR47814:SF1">
    <property type="entry name" value="PEPTIDYL-TRNA HYDROLASE ARFB"/>
    <property type="match status" value="1"/>
</dbReference>
<dbReference type="InterPro" id="IPR000352">
    <property type="entry name" value="Pep_chain_release_fac_I"/>
</dbReference>
<dbReference type="Pfam" id="PF00472">
    <property type="entry name" value="RF-1"/>
    <property type="match status" value="1"/>
</dbReference>
<dbReference type="PANTHER" id="PTHR47814">
    <property type="entry name" value="PEPTIDYL-TRNA HYDROLASE ARFB"/>
    <property type="match status" value="1"/>
</dbReference>
<dbReference type="GO" id="GO:0016787">
    <property type="term" value="F:hydrolase activity"/>
    <property type="evidence" value="ECO:0007669"/>
    <property type="project" value="UniProtKB-KW"/>
</dbReference>
<gene>
    <name evidence="2" type="ORF">C4F40_05425</name>
</gene>
<sequence length="134" mass="15288">MIHKDELVAELTYRTSRSSGPGGQNVNKVESRVTAIWHVEGSQLLSDVEKAIVEQRLAHRINALGMLSVDSSESRSQLENKELAVEKLVNLINIALRPVKKRIPTKISKAKVLERLDRKKKQAAKKKDRRWRLE</sequence>
<dbReference type="RefSeq" id="WP_196937872.1">
    <property type="nucleotide sequence ID" value="NZ_MU158689.1"/>
</dbReference>